<dbReference type="Proteomes" id="UP001500888">
    <property type="component" value="Unassembled WGS sequence"/>
</dbReference>
<accession>A0ABP7HMA7</accession>
<dbReference type="InterPro" id="IPR032716">
    <property type="entry name" value="ACC_epsilon"/>
</dbReference>
<sequence length="66" mass="6745">MLRGNPTPEELAALIIALTTLAASAAAEPAPEEAATSAWVEGSRASRQPVTPSAGSTAWRISGMPR</sequence>
<evidence type="ECO:0000313" key="2">
    <source>
        <dbReference type="EMBL" id="GAA3795682.1"/>
    </source>
</evidence>
<comment type="caution">
    <text evidence="2">The sequence shown here is derived from an EMBL/GenBank/DDBJ whole genome shotgun (WGS) entry which is preliminary data.</text>
</comment>
<gene>
    <name evidence="2" type="ORF">GCM10022226_13780</name>
</gene>
<evidence type="ECO:0000256" key="1">
    <source>
        <dbReference type="SAM" id="MobiDB-lite"/>
    </source>
</evidence>
<feature type="compositionally biased region" description="Polar residues" evidence="1">
    <location>
        <begin position="45"/>
        <end position="56"/>
    </location>
</feature>
<protein>
    <recommendedName>
        <fullName evidence="4">Acyl-CoA carboxylase subunit epsilon</fullName>
    </recommendedName>
</protein>
<organism evidence="2 3">
    <name type="scientific">Sphaerisporangium flaviroseum</name>
    <dbReference type="NCBI Taxonomy" id="509199"/>
    <lineage>
        <taxon>Bacteria</taxon>
        <taxon>Bacillati</taxon>
        <taxon>Actinomycetota</taxon>
        <taxon>Actinomycetes</taxon>
        <taxon>Streptosporangiales</taxon>
        <taxon>Streptosporangiaceae</taxon>
        <taxon>Sphaerisporangium</taxon>
    </lineage>
</organism>
<evidence type="ECO:0008006" key="4">
    <source>
        <dbReference type="Google" id="ProtNLM"/>
    </source>
</evidence>
<name>A0ABP7HMA7_9ACTN</name>
<dbReference type="Pfam" id="PF13822">
    <property type="entry name" value="ACC_epsilon"/>
    <property type="match status" value="1"/>
</dbReference>
<feature type="region of interest" description="Disordered" evidence="1">
    <location>
        <begin position="27"/>
        <end position="66"/>
    </location>
</feature>
<keyword evidence="3" id="KW-1185">Reference proteome</keyword>
<proteinExistence type="predicted"/>
<feature type="compositionally biased region" description="Low complexity" evidence="1">
    <location>
        <begin position="27"/>
        <end position="38"/>
    </location>
</feature>
<reference evidence="3" key="1">
    <citation type="journal article" date="2019" name="Int. J. Syst. Evol. Microbiol.">
        <title>The Global Catalogue of Microorganisms (GCM) 10K type strain sequencing project: providing services to taxonomists for standard genome sequencing and annotation.</title>
        <authorList>
            <consortium name="The Broad Institute Genomics Platform"/>
            <consortium name="The Broad Institute Genome Sequencing Center for Infectious Disease"/>
            <person name="Wu L."/>
            <person name="Ma J."/>
        </authorList>
    </citation>
    <scope>NUCLEOTIDE SEQUENCE [LARGE SCALE GENOMIC DNA]</scope>
    <source>
        <strain evidence="3">JCM 16908</strain>
    </source>
</reference>
<evidence type="ECO:0000313" key="3">
    <source>
        <dbReference type="Proteomes" id="UP001500888"/>
    </source>
</evidence>
<dbReference type="EMBL" id="BAAAZR010000002">
    <property type="protein sequence ID" value="GAA3795682.1"/>
    <property type="molecule type" value="Genomic_DNA"/>
</dbReference>